<keyword evidence="6" id="KW-0285">Flavoprotein</keyword>
<keyword evidence="7" id="KW-0662">Pyridine nucleotide biosynthesis</keyword>
<evidence type="ECO:0000256" key="2">
    <source>
        <dbReference type="ARBA" id="ARBA00004950"/>
    </source>
</evidence>
<evidence type="ECO:0000259" key="14">
    <source>
        <dbReference type="Pfam" id="PF00890"/>
    </source>
</evidence>
<evidence type="ECO:0000256" key="4">
    <source>
        <dbReference type="ARBA" id="ARBA00012173"/>
    </source>
</evidence>
<evidence type="ECO:0000256" key="8">
    <source>
        <dbReference type="ARBA" id="ARBA00022827"/>
    </source>
</evidence>
<organism evidence="16 17">
    <name type="scientific">Corynebacterium flavescens</name>
    <dbReference type="NCBI Taxonomy" id="28028"/>
    <lineage>
        <taxon>Bacteria</taxon>
        <taxon>Bacillati</taxon>
        <taxon>Actinomycetota</taxon>
        <taxon>Actinomycetes</taxon>
        <taxon>Mycobacteriales</taxon>
        <taxon>Corynebacteriaceae</taxon>
        <taxon>Corynebacterium</taxon>
    </lineage>
</organism>
<dbReference type="EC" id="1.4.3.16" evidence="4"/>
<keyword evidence="8" id="KW-0274">FAD</keyword>
<comment type="function">
    <text evidence="10">Catalyzes the oxidation of L-aspartate to iminoaspartate, the first step in the de novo biosynthesis of NAD(+).</text>
</comment>
<dbReference type="EMBL" id="BJNB01000017">
    <property type="protein sequence ID" value="GEB97818.1"/>
    <property type="molecule type" value="Genomic_DNA"/>
</dbReference>
<dbReference type="InterPro" id="IPR003953">
    <property type="entry name" value="FAD-dep_OxRdtase_2_FAD-bd"/>
</dbReference>
<name>A0AB73B838_CORFL</name>
<dbReference type="GO" id="GO:0009435">
    <property type="term" value="P:NAD+ biosynthetic process"/>
    <property type="evidence" value="ECO:0007669"/>
    <property type="project" value="InterPro"/>
</dbReference>
<dbReference type="Proteomes" id="UP000315353">
    <property type="component" value="Unassembled WGS sequence"/>
</dbReference>
<dbReference type="InterPro" id="IPR015939">
    <property type="entry name" value="Fum_Rdtase/Succ_DH_flav-like_C"/>
</dbReference>
<comment type="caution">
    <text evidence="16">The sequence shown here is derived from an EMBL/GenBank/DDBJ whole genome shotgun (WGS) entry which is preliminary data.</text>
</comment>
<feature type="domain" description="FAD-dependent oxidoreductase 2 FAD-binding" evidence="14">
    <location>
        <begin position="3"/>
        <end position="392"/>
    </location>
</feature>
<accession>A0AB73B838</accession>
<evidence type="ECO:0000256" key="11">
    <source>
        <dbReference type="ARBA" id="ARBA00030386"/>
    </source>
</evidence>
<dbReference type="InterPro" id="IPR036188">
    <property type="entry name" value="FAD/NAD-bd_sf"/>
</dbReference>
<evidence type="ECO:0000259" key="15">
    <source>
        <dbReference type="Pfam" id="PF02910"/>
    </source>
</evidence>
<dbReference type="Pfam" id="PF00890">
    <property type="entry name" value="FAD_binding_2"/>
    <property type="match status" value="1"/>
</dbReference>
<evidence type="ECO:0000256" key="1">
    <source>
        <dbReference type="ARBA" id="ARBA00001974"/>
    </source>
</evidence>
<evidence type="ECO:0000256" key="13">
    <source>
        <dbReference type="SAM" id="MobiDB-lite"/>
    </source>
</evidence>
<dbReference type="InterPro" id="IPR037099">
    <property type="entry name" value="Fum_R/Succ_DH_flav-like_C_sf"/>
</dbReference>
<comment type="pathway">
    <text evidence="2">Cofactor biosynthesis; NAD(+) biosynthesis; iminoaspartate from L-aspartate (oxidase route): step 1/1.</text>
</comment>
<keyword evidence="9" id="KW-0560">Oxidoreductase</keyword>
<evidence type="ECO:0000256" key="5">
    <source>
        <dbReference type="ARBA" id="ARBA00021901"/>
    </source>
</evidence>
<dbReference type="SUPFAM" id="SSF46977">
    <property type="entry name" value="Succinate dehydrogenase/fumarate reductase flavoprotein C-terminal domain"/>
    <property type="match status" value="1"/>
</dbReference>
<evidence type="ECO:0000256" key="9">
    <source>
        <dbReference type="ARBA" id="ARBA00023002"/>
    </source>
</evidence>
<evidence type="ECO:0000256" key="3">
    <source>
        <dbReference type="ARBA" id="ARBA00008562"/>
    </source>
</evidence>
<dbReference type="RefSeq" id="WP_075730534.1">
    <property type="nucleotide sequence ID" value="NZ_BJNB01000017.1"/>
</dbReference>
<comment type="catalytic activity">
    <reaction evidence="12">
        <text>L-aspartate + O2 = iminosuccinate + H2O2</text>
        <dbReference type="Rhea" id="RHEA:25876"/>
        <dbReference type="ChEBI" id="CHEBI:15379"/>
        <dbReference type="ChEBI" id="CHEBI:16240"/>
        <dbReference type="ChEBI" id="CHEBI:29991"/>
        <dbReference type="ChEBI" id="CHEBI:77875"/>
        <dbReference type="EC" id="1.4.3.16"/>
    </reaction>
    <physiologicalReaction direction="left-to-right" evidence="12">
        <dbReference type="Rhea" id="RHEA:25877"/>
    </physiologicalReaction>
</comment>
<comment type="similarity">
    <text evidence="3">Belongs to the FAD-dependent oxidoreductase 2 family. NadB subfamily.</text>
</comment>
<dbReference type="Gene3D" id="1.20.58.100">
    <property type="entry name" value="Fumarate reductase/succinate dehydrogenase flavoprotein-like, C-terminal domain"/>
    <property type="match status" value="1"/>
</dbReference>
<protein>
    <recommendedName>
        <fullName evidence="5">L-aspartate oxidase</fullName>
        <ecNumber evidence="4">1.4.3.16</ecNumber>
    </recommendedName>
    <alternativeName>
        <fullName evidence="11">Quinolinate synthase B</fullName>
    </alternativeName>
</protein>
<dbReference type="Gene3D" id="3.50.50.60">
    <property type="entry name" value="FAD/NAD(P)-binding domain"/>
    <property type="match status" value="1"/>
</dbReference>
<dbReference type="SUPFAM" id="SSF56425">
    <property type="entry name" value="Succinate dehydrogenase/fumarate reductase flavoprotein, catalytic domain"/>
    <property type="match status" value="1"/>
</dbReference>
<evidence type="ECO:0000313" key="17">
    <source>
        <dbReference type="Proteomes" id="UP000315353"/>
    </source>
</evidence>
<dbReference type="SUPFAM" id="SSF51905">
    <property type="entry name" value="FAD/NAD(P)-binding domain"/>
    <property type="match status" value="1"/>
</dbReference>
<dbReference type="FunFam" id="3.90.700.10:FF:000002">
    <property type="entry name" value="L-aspartate oxidase"/>
    <property type="match status" value="1"/>
</dbReference>
<dbReference type="Gene3D" id="3.90.700.10">
    <property type="entry name" value="Succinate dehydrogenase/fumarate reductase flavoprotein, catalytic domain"/>
    <property type="match status" value="1"/>
</dbReference>
<gene>
    <name evidence="16" type="ORF">CFL01nite_13130</name>
</gene>
<reference evidence="16 17" key="1">
    <citation type="submission" date="2019-06" db="EMBL/GenBank/DDBJ databases">
        <title>Whole genome shotgun sequence of Corynebacterium flavescens NBRC 14136.</title>
        <authorList>
            <person name="Hosoyama A."/>
            <person name="Uohara A."/>
            <person name="Ohji S."/>
            <person name="Ichikawa N."/>
        </authorList>
    </citation>
    <scope>NUCLEOTIDE SEQUENCE [LARGE SCALE GENOMIC DNA]</scope>
    <source>
        <strain evidence="16 17">NBRC 14136</strain>
    </source>
</reference>
<proteinExistence type="inferred from homology"/>
<dbReference type="PRINTS" id="PR00368">
    <property type="entry name" value="FADPNR"/>
</dbReference>
<feature type="domain" description="Fumarate reductase/succinate dehydrogenase flavoprotein-like C-terminal" evidence="15">
    <location>
        <begin position="515"/>
        <end position="543"/>
    </location>
</feature>
<dbReference type="InterPro" id="IPR005288">
    <property type="entry name" value="NadB"/>
</dbReference>
<comment type="cofactor">
    <cofactor evidence="1">
        <name>FAD</name>
        <dbReference type="ChEBI" id="CHEBI:57692"/>
    </cofactor>
</comment>
<evidence type="ECO:0000256" key="7">
    <source>
        <dbReference type="ARBA" id="ARBA00022642"/>
    </source>
</evidence>
<dbReference type="GO" id="GO:0033765">
    <property type="term" value="F:steroid dehydrogenase activity, acting on the CH-CH group of donors"/>
    <property type="evidence" value="ECO:0007669"/>
    <property type="project" value="UniProtKB-ARBA"/>
</dbReference>
<dbReference type="PANTHER" id="PTHR42716:SF2">
    <property type="entry name" value="L-ASPARTATE OXIDASE, CHLOROPLASTIC"/>
    <property type="match status" value="1"/>
</dbReference>
<dbReference type="InterPro" id="IPR027477">
    <property type="entry name" value="Succ_DH/fumarate_Rdtase_cat_sf"/>
</dbReference>
<evidence type="ECO:0000256" key="6">
    <source>
        <dbReference type="ARBA" id="ARBA00022630"/>
    </source>
</evidence>
<dbReference type="AlphaFoldDB" id="A0AB73B838"/>
<dbReference type="Pfam" id="PF02910">
    <property type="entry name" value="Succ_DH_flav_C"/>
    <property type="match status" value="1"/>
</dbReference>
<evidence type="ECO:0000256" key="12">
    <source>
        <dbReference type="ARBA" id="ARBA00048305"/>
    </source>
</evidence>
<feature type="region of interest" description="Disordered" evidence="13">
    <location>
        <begin position="556"/>
        <end position="585"/>
    </location>
</feature>
<sequence length="585" mass="59390">MNAVIIGSGVAGLSCALAALDGASADGLTLITPVFSGEATRGSSPLAQGGIACALAATDSPAAHLHDTLAAGHSLVDVEAATQLTFDGVGVVTRLVKQGLAVDRDAAGALTLGLEAAHGCHRIVHCGGDRSGAVLHAHLVERATRMIAAGRLELREGHEARRLILRDGVIAGVQLDDGTILAADAVIIATGGYGALYPRSSNHPATRGSGIALAARAGALIADMEFVQFHPTVLDPAPAGLDPARAGLDPAQTGERGFLISEAVRGAGAVLRDAGGRRFMPRFDERAELAPRDVVSRAIDQVLREGGRTHVFLDATGIESLATRFPQITAATKERGLDWQREPIAVAPAAHYSMGGIATDLDGRTSIPGLFAVGEAASTGVHGANRLASNSLLEGLVFGARAAAALGRPWVHRGQGFQKLEILEALTIPEADSESASSHSGSPGTAVSGDVNGVGGAALESVRAAVGTHLGITREASGIAMAHNVAASVVTTVAPSAALSAVTSPLAAGSDAGIIAMLIAAGAEARTESRGAHQRLDYPLNDPALARRTAFSIKEINTCSPQPSSAPPSPAPWRKTRPGAISAQS</sequence>
<dbReference type="PANTHER" id="PTHR42716">
    <property type="entry name" value="L-ASPARTATE OXIDASE"/>
    <property type="match status" value="1"/>
</dbReference>
<evidence type="ECO:0000313" key="16">
    <source>
        <dbReference type="EMBL" id="GEB97818.1"/>
    </source>
</evidence>
<dbReference type="GO" id="GO:0008734">
    <property type="term" value="F:L-aspartate oxidase activity"/>
    <property type="evidence" value="ECO:0007669"/>
    <property type="project" value="UniProtKB-EC"/>
</dbReference>
<evidence type="ECO:0000256" key="10">
    <source>
        <dbReference type="ARBA" id="ARBA00029426"/>
    </source>
</evidence>
<dbReference type="GeneID" id="82881181"/>